<reference evidence="1 2" key="1">
    <citation type="submission" date="2023-03" db="EMBL/GenBank/DDBJ databases">
        <title>Novel Species.</title>
        <authorList>
            <person name="Ma S."/>
        </authorList>
    </citation>
    <scope>NUCLEOTIDE SEQUENCE [LARGE SCALE GENOMIC DNA]</scope>
    <source>
        <strain evidence="1 2">LIND6LT2</strain>
    </source>
</reference>
<dbReference type="Pfam" id="PF20069">
    <property type="entry name" value="DUF6465"/>
    <property type="match status" value="1"/>
</dbReference>
<evidence type="ECO:0000313" key="1">
    <source>
        <dbReference type="EMBL" id="WZL70340.1"/>
    </source>
</evidence>
<organism evidence="1 2">
    <name type="scientific">Defluviitalea saccharophila</name>
    <dbReference type="NCBI Taxonomy" id="879970"/>
    <lineage>
        <taxon>Bacteria</taxon>
        <taxon>Bacillati</taxon>
        <taxon>Bacillota</taxon>
        <taxon>Clostridia</taxon>
        <taxon>Lachnospirales</taxon>
        <taxon>Defluviitaleaceae</taxon>
        <taxon>Defluviitalea</taxon>
    </lineage>
</organism>
<dbReference type="EMBL" id="CP121687">
    <property type="protein sequence ID" value="WZL70340.1"/>
    <property type="molecule type" value="Genomic_DNA"/>
</dbReference>
<name>A0ABZ2Y568_9FIRM</name>
<gene>
    <name evidence="1" type="ORF">QBE51_02075</name>
</gene>
<sequence length="63" mass="7547">MKEELFIQFNGKEIVASDLVKQFKEIWKDKSMKVKDVKSLKLYYNVNEEKCYYVVNDKETGSF</sequence>
<proteinExistence type="predicted"/>
<dbReference type="InterPro" id="IPR046313">
    <property type="entry name" value="DUF6465"/>
</dbReference>
<protein>
    <submittedName>
        <fullName evidence="1">DUF6465 family protein</fullName>
    </submittedName>
</protein>
<dbReference type="Proteomes" id="UP001486565">
    <property type="component" value="Chromosome"/>
</dbReference>
<keyword evidence="2" id="KW-1185">Reference proteome</keyword>
<accession>A0ABZ2Y568</accession>
<dbReference type="RefSeq" id="WP_341877303.1">
    <property type="nucleotide sequence ID" value="NZ_CP121687.1"/>
</dbReference>
<evidence type="ECO:0000313" key="2">
    <source>
        <dbReference type="Proteomes" id="UP001486565"/>
    </source>
</evidence>